<name>A0A3L6ZZ17_9MICO</name>
<dbReference type="PANTHER" id="PTHR47268:SF4">
    <property type="entry name" value="ACYLPHOSPHATASE"/>
    <property type="match status" value="1"/>
</dbReference>
<dbReference type="PROSITE" id="PS00150">
    <property type="entry name" value="ACYLPHOSPHATASE_1"/>
    <property type="match status" value="1"/>
</dbReference>
<dbReference type="EMBL" id="RCUV01000003">
    <property type="protein sequence ID" value="RLP73179.1"/>
    <property type="molecule type" value="Genomic_DNA"/>
</dbReference>
<comment type="caution">
    <text evidence="8">The sequence shown here is derived from an EMBL/GenBank/DDBJ whole genome shotgun (WGS) entry which is preliminary data.</text>
</comment>
<dbReference type="PROSITE" id="PS51160">
    <property type="entry name" value="ACYLPHOSPHATASE_3"/>
    <property type="match status" value="1"/>
</dbReference>
<dbReference type="Proteomes" id="UP000270299">
    <property type="component" value="Unassembled WGS sequence"/>
</dbReference>
<dbReference type="InterPro" id="IPR001792">
    <property type="entry name" value="Acylphosphatase-like_dom"/>
</dbReference>
<dbReference type="GO" id="GO:0003998">
    <property type="term" value="F:acylphosphatase activity"/>
    <property type="evidence" value="ECO:0007669"/>
    <property type="project" value="UniProtKB-EC"/>
</dbReference>
<evidence type="ECO:0000313" key="9">
    <source>
        <dbReference type="Proteomes" id="UP000270299"/>
    </source>
</evidence>
<dbReference type="Pfam" id="PF00708">
    <property type="entry name" value="Acylphosphatase"/>
    <property type="match status" value="1"/>
</dbReference>
<evidence type="ECO:0000256" key="6">
    <source>
        <dbReference type="RuleBase" id="RU004168"/>
    </source>
</evidence>
<organism evidence="8 9">
    <name type="scientific">Mycetocola manganoxydans</name>
    <dbReference type="NCBI Taxonomy" id="699879"/>
    <lineage>
        <taxon>Bacteria</taxon>
        <taxon>Bacillati</taxon>
        <taxon>Actinomycetota</taxon>
        <taxon>Actinomycetes</taxon>
        <taxon>Micrococcales</taxon>
        <taxon>Microbacteriaceae</taxon>
        <taxon>Mycetocola</taxon>
    </lineage>
</organism>
<proteinExistence type="inferred from homology"/>
<comment type="catalytic activity">
    <reaction evidence="4 5">
        <text>an acyl phosphate + H2O = a carboxylate + phosphate + H(+)</text>
        <dbReference type="Rhea" id="RHEA:14965"/>
        <dbReference type="ChEBI" id="CHEBI:15377"/>
        <dbReference type="ChEBI" id="CHEBI:15378"/>
        <dbReference type="ChEBI" id="CHEBI:29067"/>
        <dbReference type="ChEBI" id="CHEBI:43474"/>
        <dbReference type="ChEBI" id="CHEBI:59918"/>
        <dbReference type="EC" id="3.6.1.7"/>
    </reaction>
</comment>
<evidence type="ECO:0000313" key="8">
    <source>
        <dbReference type="EMBL" id="RLP73179.1"/>
    </source>
</evidence>
<gene>
    <name evidence="8" type="ORF">D9V29_03585</name>
</gene>
<reference evidence="8 9" key="1">
    <citation type="submission" date="2018-10" db="EMBL/GenBank/DDBJ databases">
        <authorList>
            <person name="Li J."/>
        </authorList>
    </citation>
    <scope>NUCLEOTIDE SEQUENCE [LARGE SCALE GENOMIC DNA]</scope>
    <source>
        <strain evidence="8 9">CCTCC AB209002</strain>
    </source>
</reference>
<feature type="active site" evidence="5">
    <location>
        <position position="13"/>
    </location>
</feature>
<evidence type="ECO:0000256" key="4">
    <source>
        <dbReference type="ARBA" id="ARBA00047645"/>
    </source>
</evidence>
<protein>
    <recommendedName>
        <fullName evidence="3 5">acylphosphatase</fullName>
        <ecNumber evidence="2 5">3.6.1.7</ecNumber>
    </recommendedName>
</protein>
<dbReference type="Gene3D" id="3.30.70.100">
    <property type="match status" value="1"/>
</dbReference>
<dbReference type="InterPro" id="IPR017968">
    <property type="entry name" value="Acylphosphatase_CS"/>
</dbReference>
<dbReference type="InterPro" id="IPR020456">
    <property type="entry name" value="Acylphosphatase"/>
</dbReference>
<evidence type="ECO:0000256" key="5">
    <source>
        <dbReference type="PROSITE-ProRule" id="PRU00520"/>
    </source>
</evidence>
<evidence type="ECO:0000256" key="2">
    <source>
        <dbReference type="ARBA" id="ARBA00012150"/>
    </source>
</evidence>
<accession>A0A3L6ZZ17</accession>
<comment type="similarity">
    <text evidence="1 6">Belongs to the acylphosphatase family.</text>
</comment>
<feature type="domain" description="Acylphosphatase-like" evidence="7">
    <location>
        <begin position="1"/>
        <end position="84"/>
    </location>
</feature>
<dbReference type="InterPro" id="IPR036046">
    <property type="entry name" value="Acylphosphatase-like_dom_sf"/>
</dbReference>
<dbReference type="OrthoDB" id="3182027at2"/>
<evidence type="ECO:0000259" key="7">
    <source>
        <dbReference type="PROSITE" id="PS51160"/>
    </source>
</evidence>
<dbReference type="PANTHER" id="PTHR47268">
    <property type="entry name" value="ACYLPHOSPHATASE"/>
    <property type="match status" value="1"/>
</dbReference>
<feature type="active site" evidence="5">
    <location>
        <position position="31"/>
    </location>
</feature>
<keyword evidence="9" id="KW-1185">Reference proteome</keyword>
<evidence type="ECO:0000256" key="1">
    <source>
        <dbReference type="ARBA" id="ARBA00005614"/>
    </source>
</evidence>
<dbReference type="SUPFAM" id="SSF54975">
    <property type="entry name" value="Acylphosphatase/BLUF domain-like"/>
    <property type="match status" value="1"/>
</dbReference>
<dbReference type="EC" id="3.6.1.7" evidence="2 5"/>
<sequence length="87" mass="9024">MLVRGRVQGVGFRYWARAAAERAGLSGWIRNRSDGSVEAEFEGTVAAVEGMIDAVHRGPAGGAVDSVAVSHAEPEGTSAFRVLPDAG</sequence>
<dbReference type="AlphaFoldDB" id="A0A3L6ZZ17"/>
<keyword evidence="5" id="KW-0378">Hydrolase</keyword>
<evidence type="ECO:0000256" key="3">
    <source>
        <dbReference type="ARBA" id="ARBA00015991"/>
    </source>
</evidence>